<accession>A0A075UZ35</accession>
<dbReference type="HOGENOM" id="CLU_2379912_0_0_11"/>
<dbReference type="STRING" id="208439.AJAP_24360"/>
<protein>
    <submittedName>
        <fullName evidence="1">Uncharacterized protein</fullName>
    </submittedName>
</protein>
<dbReference type="RefSeq" id="WP_103746183.1">
    <property type="nucleotide sequence ID" value="NZ_CP008953.1"/>
</dbReference>
<evidence type="ECO:0000313" key="2">
    <source>
        <dbReference type="Proteomes" id="UP000028492"/>
    </source>
</evidence>
<dbReference type="KEGG" id="aja:AJAP_24360"/>
<organism evidence="1 2">
    <name type="scientific">Amycolatopsis japonica</name>
    <dbReference type="NCBI Taxonomy" id="208439"/>
    <lineage>
        <taxon>Bacteria</taxon>
        <taxon>Bacillati</taxon>
        <taxon>Actinomycetota</taxon>
        <taxon>Actinomycetes</taxon>
        <taxon>Pseudonocardiales</taxon>
        <taxon>Pseudonocardiaceae</taxon>
        <taxon>Amycolatopsis</taxon>
        <taxon>Amycolatopsis japonica group</taxon>
    </lineage>
</organism>
<evidence type="ECO:0000313" key="1">
    <source>
        <dbReference type="EMBL" id="AIG77721.1"/>
    </source>
</evidence>
<sequence length="94" mass="10278">MSVTDLETQRGLAELVRQTTELALSPDAGWSETGPPGDRLRHAFVSYGDSVFTLLCNDKGRVLVFTAREWDAFLDGVRNGEFDTEAGLTEGSRA</sequence>
<proteinExistence type="predicted"/>
<gene>
    <name evidence="1" type="ORF">AJAP_24360</name>
</gene>
<dbReference type="EMBL" id="CP008953">
    <property type="protein sequence ID" value="AIG77721.1"/>
    <property type="molecule type" value="Genomic_DNA"/>
</dbReference>
<reference evidence="1 2" key="1">
    <citation type="journal article" date="2014" name="J. Biotechnol.">
        <title>Complete genome sequence of the actinobacterium Amycolatopsis japonica MG417-CF17(T) (=DSM 44213T) producing (S,S)-N,N'-ethylenediaminedisuccinic acid.</title>
        <authorList>
            <person name="Stegmann E."/>
            <person name="Albersmeier A."/>
            <person name="Spohn M."/>
            <person name="Gert H."/>
            <person name="Weber T."/>
            <person name="Wohlleben W."/>
            <person name="Kalinowski J."/>
            <person name="Ruckert C."/>
        </authorList>
    </citation>
    <scope>NUCLEOTIDE SEQUENCE [LARGE SCALE GENOMIC DNA]</scope>
    <source>
        <strain evidence="2">MG417-CF17 (DSM 44213)</strain>
    </source>
</reference>
<keyword evidence="2" id="KW-1185">Reference proteome</keyword>
<name>A0A075UZ35_9PSEU</name>
<dbReference type="AlphaFoldDB" id="A0A075UZ35"/>
<dbReference type="Proteomes" id="UP000028492">
    <property type="component" value="Chromosome"/>
</dbReference>